<proteinExistence type="predicted"/>
<gene>
    <name evidence="2" type="ORF">ACFOZ8_04975</name>
</gene>
<evidence type="ECO:0000313" key="2">
    <source>
        <dbReference type="EMBL" id="MFC4099006.1"/>
    </source>
</evidence>
<feature type="transmembrane region" description="Helical" evidence="1">
    <location>
        <begin position="7"/>
        <end position="23"/>
    </location>
</feature>
<dbReference type="Proteomes" id="UP001595715">
    <property type="component" value="Unassembled WGS sequence"/>
</dbReference>
<sequence length="194" mass="20761">MKLKYGLLLLPIIAIVIYLVVIMQPREIHVTVEGLHYRLGTANRDNAQPESLTIDGKVTRSWTGKRTFEGTISSAGSTLDLPKNGEAVTVHFDRDGYGPVVSGGIEHAGTAEAKPFVDTHGILFASDDFSSVTLLLHTKEAGAVESDGGGWNGDDGFLFAGPATTREEALAVSNAMMASFLKRLLEDQGGFVLK</sequence>
<keyword evidence="1" id="KW-0812">Transmembrane</keyword>
<reference evidence="3" key="1">
    <citation type="journal article" date="2019" name="Int. J. Syst. Evol. Microbiol.">
        <title>The Global Catalogue of Microorganisms (GCM) 10K type strain sequencing project: providing services to taxonomists for standard genome sequencing and annotation.</title>
        <authorList>
            <consortium name="The Broad Institute Genomics Platform"/>
            <consortium name="The Broad Institute Genome Sequencing Center for Infectious Disease"/>
            <person name="Wu L."/>
            <person name="Ma J."/>
        </authorList>
    </citation>
    <scope>NUCLEOTIDE SEQUENCE [LARGE SCALE GENOMIC DNA]</scope>
    <source>
        <strain evidence="3">IBRC-M 10987</strain>
    </source>
</reference>
<dbReference type="RefSeq" id="WP_377717698.1">
    <property type="nucleotide sequence ID" value="NZ_JBHSAM010000014.1"/>
</dbReference>
<accession>A0ABV8JZE5</accession>
<keyword evidence="1" id="KW-0472">Membrane</keyword>
<comment type="caution">
    <text evidence="2">The sequence shown here is derived from an EMBL/GenBank/DDBJ whole genome shotgun (WGS) entry which is preliminary data.</text>
</comment>
<dbReference type="EMBL" id="JBHSAM010000014">
    <property type="protein sequence ID" value="MFC4099006.1"/>
    <property type="molecule type" value="Genomic_DNA"/>
</dbReference>
<keyword evidence="1" id="KW-1133">Transmembrane helix</keyword>
<evidence type="ECO:0000256" key="1">
    <source>
        <dbReference type="SAM" id="Phobius"/>
    </source>
</evidence>
<protein>
    <submittedName>
        <fullName evidence="2">Uncharacterized protein</fullName>
    </submittedName>
</protein>
<evidence type="ECO:0000313" key="3">
    <source>
        <dbReference type="Proteomes" id="UP001595715"/>
    </source>
</evidence>
<name>A0ABV8JZE5_9BACL</name>
<organism evidence="2 3">
    <name type="scientific">Paenibacillus xanthanilyticus</name>
    <dbReference type="NCBI Taxonomy" id="1783531"/>
    <lineage>
        <taxon>Bacteria</taxon>
        <taxon>Bacillati</taxon>
        <taxon>Bacillota</taxon>
        <taxon>Bacilli</taxon>
        <taxon>Bacillales</taxon>
        <taxon>Paenibacillaceae</taxon>
        <taxon>Paenibacillus</taxon>
    </lineage>
</organism>
<keyword evidence="3" id="KW-1185">Reference proteome</keyword>